<dbReference type="EMBL" id="SJPK01000007">
    <property type="protein sequence ID" value="TWT65239.1"/>
    <property type="molecule type" value="Genomic_DNA"/>
</dbReference>
<name>A0A5C5XRI1_9BACT</name>
<protein>
    <submittedName>
        <fullName evidence="1">Uncharacterized protein</fullName>
    </submittedName>
</protein>
<sequence>MEKDAPNPYSATPGMAPQRGLFSEHATLLRRGFLFRVIDIHEPFVGQLTYSGWWFRQTVEIDGQSHWFEISWLKIHSQLEFTLPAWISVDPAWGDLENRQVSIEISFSRGLTIRRFRIWMAGRILYDEIN</sequence>
<dbReference type="AlphaFoldDB" id="A0A5C5XRI1"/>
<gene>
    <name evidence="1" type="ORF">CA85_31510</name>
</gene>
<dbReference type="Proteomes" id="UP000318053">
    <property type="component" value="Unassembled WGS sequence"/>
</dbReference>
<keyword evidence="2" id="KW-1185">Reference proteome</keyword>
<evidence type="ECO:0000313" key="1">
    <source>
        <dbReference type="EMBL" id="TWT65239.1"/>
    </source>
</evidence>
<dbReference type="RefSeq" id="WP_246112818.1">
    <property type="nucleotide sequence ID" value="NZ_SJPK01000007.1"/>
</dbReference>
<accession>A0A5C5XRI1</accession>
<comment type="caution">
    <text evidence="1">The sequence shown here is derived from an EMBL/GenBank/DDBJ whole genome shotgun (WGS) entry which is preliminary data.</text>
</comment>
<evidence type="ECO:0000313" key="2">
    <source>
        <dbReference type="Proteomes" id="UP000318053"/>
    </source>
</evidence>
<proteinExistence type="predicted"/>
<organism evidence="1 2">
    <name type="scientific">Allorhodopirellula solitaria</name>
    <dbReference type="NCBI Taxonomy" id="2527987"/>
    <lineage>
        <taxon>Bacteria</taxon>
        <taxon>Pseudomonadati</taxon>
        <taxon>Planctomycetota</taxon>
        <taxon>Planctomycetia</taxon>
        <taxon>Pirellulales</taxon>
        <taxon>Pirellulaceae</taxon>
        <taxon>Allorhodopirellula</taxon>
    </lineage>
</organism>
<reference evidence="1 2" key="1">
    <citation type="submission" date="2019-02" db="EMBL/GenBank/DDBJ databases">
        <title>Deep-cultivation of Planctomycetes and their phenomic and genomic characterization uncovers novel biology.</title>
        <authorList>
            <person name="Wiegand S."/>
            <person name="Jogler M."/>
            <person name="Boedeker C."/>
            <person name="Pinto D."/>
            <person name="Vollmers J."/>
            <person name="Rivas-Marin E."/>
            <person name="Kohn T."/>
            <person name="Peeters S.H."/>
            <person name="Heuer A."/>
            <person name="Rast P."/>
            <person name="Oberbeckmann S."/>
            <person name="Bunk B."/>
            <person name="Jeske O."/>
            <person name="Meyerdierks A."/>
            <person name="Storesund J.E."/>
            <person name="Kallscheuer N."/>
            <person name="Luecker S."/>
            <person name="Lage O.M."/>
            <person name="Pohl T."/>
            <person name="Merkel B.J."/>
            <person name="Hornburger P."/>
            <person name="Mueller R.-W."/>
            <person name="Bruemmer F."/>
            <person name="Labrenz M."/>
            <person name="Spormann A.M."/>
            <person name="Op Den Camp H."/>
            <person name="Overmann J."/>
            <person name="Amann R."/>
            <person name="Jetten M.S.M."/>
            <person name="Mascher T."/>
            <person name="Medema M.H."/>
            <person name="Devos D.P."/>
            <person name="Kaster A.-K."/>
            <person name="Ovreas L."/>
            <person name="Rohde M."/>
            <person name="Galperin M.Y."/>
            <person name="Jogler C."/>
        </authorList>
    </citation>
    <scope>NUCLEOTIDE SEQUENCE [LARGE SCALE GENOMIC DNA]</scope>
    <source>
        <strain evidence="1 2">CA85</strain>
    </source>
</reference>